<protein>
    <submittedName>
        <fullName evidence="2">Uncharacterized protein</fullName>
    </submittedName>
</protein>
<feature type="region of interest" description="Disordered" evidence="1">
    <location>
        <begin position="1"/>
        <end position="40"/>
    </location>
</feature>
<evidence type="ECO:0000256" key="1">
    <source>
        <dbReference type="SAM" id="MobiDB-lite"/>
    </source>
</evidence>
<dbReference type="STRING" id="629741.GCWU000324_01914"/>
<organism evidence="2 3">
    <name type="scientific">Kingella oralis ATCC 51147</name>
    <dbReference type="NCBI Taxonomy" id="629741"/>
    <lineage>
        <taxon>Bacteria</taxon>
        <taxon>Pseudomonadati</taxon>
        <taxon>Pseudomonadota</taxon>
        <taxon>Betaproteobacteria</taxon>
        <taxon>Neisseriales</taxon>
        <taxon>Neisseriaceae</taxon>
        <taxon>Kingella</taxon>
    </lineage>
</organism>
<name>C4GIP3_9NEIS</name>
<dbReference type="Proteomes" id="UP000003009">
    <property type="component" value="Unassembled WGS sequence"/>
</dbReference>
<sequence>MNKVARRFSGCLGCRTQPQRQPEKPSPHSKPQTGAPTRKSKEFIRGLMAYIKAHYQHPRCRVFERRAEIQTGKIRVRLFGF</sequence>
<dbReference type="EMBL" id="ACJW02000003">
    <property type="protein sequence ID" value="EEP67665.1"/>
    <property type="molecule type" value="Genomic_DNA"/>
</dbReference>
<reference evidence="2" key="1">
    <citation type="submission" date="2009-04" db="EMBL/GenBank/DDBJ databases">
        <authorList>
            <person name="Weinstock G."/>
            <person name="Sodergren E."/>
            <person name="Clifton S."/>
            <person name="Fulton L."/>
            <person name="Fulton B."/>
            <person name="Courtney L."/>
            <person name="Fronick C."/>
            <person name="Harrison M."/>
            <person name="Strong C."/>
            <person name="Farmer C."/>
            <person name="Delahaunty K."/>
            <person name="Markovic C."/>
            <person name="Hall O."/>
            <person name="Minx P."/>
            <person name="Tomlinson C."/>
            <person name="Mitreva M."/>
            <person name="Nelson J."/>
            <person name="Hou S."/>
            <person name="Wollam A."/>
            <person name="Pepin K.H."/>
            <person name="Johnson M."/>
            <person name="Bhonagiri V."/>
            <person name="Nash W.E."/>
            <person name="Warren W."/>
            <person name="Chinwalla A."/>
            <person name="Mardis E.R."/>
            <person name="Wilson R.K."/>
        </authorList>
    </citation>
    <scope>NUCLEOTIDE SEQUENCE [LARGE SCALE GENOMIC DNA]</scope>
    <source>
        <strain evidence="2">ATCC 51147</strain>
    </source>
</reference>
<gene>
    <name evidence="2" type="ORF">GCWU000324_01914</name>
</gene>
<evidence type="ECO:0000313" key="3">
    <source>
        <dbReference type="Proteomes" id="UP000003009"/>
    </source>
</evidence>
<proteinExistence type="predicted"/>
<evidence type="ECO:0000313" key="2">
    <source>
        <dbReference type="EMBL" id="EEP67665.1"/>
    </source>
</evidence>
<keyword evidence="3" id="KW-1185">Reference proteome</keyword>
<dbReference type="AlphaFoldDB" id="C4GIP3"/>
<dbReference type="HOGENOM" id="CLU_2569280_0_0_4"/>
<accession>C4GIP3</accession>
<comment type="caution">
    <text evidence="2">The sequence shown here is derived from an EMBL/GenBank/DDBJ whole genome shotgun (WGS) entry which is preliminary data.</text>
</comment>